<name>A0A0D2A7M3_9PEZI</name>
<dbReference type="GeneID" id="27314301"/>
<keyword evidence="2" id="KW-1185">Reference proteome</keyword>
<protein>
    <recommendedName>
        <fullName evidence="3">F-box domain-containing protein</fullName>
    </recommendedName>
</protein>
<dbReference type="SUPFAM" id="SSF50978">
    <property type="entry name" value="WD40 repeat-like"/>
    <property type="match status" value="1"/>
</dbReference>
<gene>
    <name evidence="1" type="ORF">PV09_06328</name>
</gene>
<proteinExistence type="predicted"/>
<dbReference type="RefSeq" id="XP_016212399.1">
    <property type="nucleotide sequence ID" value="XM_016359951.1"/>
</dbReference>
<dbReference type="InterPro" id="IPR015943">
    <property type="entry name" value="WD40/YVTN_repeat-like_dom_sf"/>
</dbReference>
<dbReference type="InterPro" id="IPR036322">
    <property type="entry name" value="WD40_repeat_dom_sf"/>
</dbReference>
<dbReference type="InParanoid" id="A0A0D2A7M3"/>
<evidence type="ECO:0000313" key="2">
    <source>
        <dbReference type="Proteomes" id="UP000053259"/>
    </source>
</evidence>
<dbReference type="InterPro" id="IPR036047">
    <property type="entry name" value="F-box-like_dom_sf"/>
</dbReference>
<dbReference type="CDD" id="cd09917">
    <property type="entry name" value="F-box_SF"/>
    <property type="match status" value="1"/>
</dbReference>
<dbReference type="STRING" id="253628.A0A0D2A7M3"/>
<dbReference type="Gene3D" id="2.130.10.10">
    <property type="entry name" value="YVTN repeat-like/Quinoprotein amine dehydrogenase"/>
    <property type="match status" value="1"/>
</dbReference>
<organism evidence="1 2">
    <name type="scientific">Verruconis gallopava</name>
    <dbReference type="NCBI Taxonomy" id="253628"/>
    <lineage>
        <taxon>Eukaryota</taxon>
        <taxon>Fungi</taxon>
        <taxon>Dikarya</taxon>
        <taxon>Ascomycota</taxon>
        <taxon>Pezizomycotina</taxon>
        <taxon>Dothideomycetes</taxon>
        <taxon>Pleosporomycetidae</taxon>
        <taxon>Venturiales</taxon>
        <taxon>Sympoventuriaceae</taxon>
        <taxon>Verruconis</taxon>
    </lineage>
</organism>
<accession>A0A0D2A7M3</accession>
<dbReference type="OrthoDB" id="1259151at2759"/>
<dbReference type="SUPFAM" id="SSF81383">
    <property type="entry name" value="F-box domain"/>
    <property type="match status" value="1"/>
</dbReference>
<dbReference type="VEuPathDB" id="FungiDB:PV09_06328"/>
<evidence type="ECO:0008006" key="3">
    <source>
        <dbReference type="Google" id="ProtNLM"/>
    </source>
</evidence>
<dbReference type="EMBL" id="KN847549">
    <property type="protein sequence ID" value="KIW02530.1"/>
    <property type="molecule type" value="Genomic_DNA"/>
</dbReference>
<dbReference type="Proteomes" id="UP000053259">
    <property type="component" value="Unassembled WGS sequence"/>
</dbReference>
<evidence type="ECO:0000313" key="1">
    <source>
        <dbReference type="EMBL" id="KIW02530.1"/>
    </source>
</evidence>
<sequence>MLHNLPVELLNQIVTYLPTAQSVAYLSRCNHVLHRYCEEEGWKVFVQTRFPSFNIKQNWKAAAHSLTTYSRDLDRHAFLARYVEPANFIVKLPQRELETQWRRPRGQTMGYQPVIDSYEEATGSSWDARRQILAWSAGAELVLRVKSIGPKHKPDSRGSYSYSDHFNHHTRWFTYRPPKALEGRDDITSLKVLKHQYRKESSSTTDVEHVIFGTASGHIYLSHLELDRDSTKTIGAIFETGGLPVRSADIEASDEMFLAASLGDTHVSLYNIPRFLYNVPERPQVISPLSELNLSTEGLRSFRIWSTQFLSDDLLALGTGPAQMPIQLFRVRPTGLLQEPYRKLAVQEIDLETSIYSIKPLPTSIGEKHGNGELFLSGGYDGIARLHDLRSPRPFESYFYDSTDDGAMYSILNIGRERFVAGGARHSMLKFFDIRVPGGRMYHYADSSNWRKRKVESALSGSQDTGWNVFLNPRNEIQQRWSRASARATESPVYSLSTPSSVSATLFAGVENHIVELDFISMLDKHPNPIFSRSIVRDQQGNINVAKSWNPKHDVLNFAMYEHSPDNAIKLKTQAGVGSYAGQIKGYDERWRDCY</sequence>
<dbReference type="AlphaFoldDB" id="A0A0D2A7M3"/>
<dbReference type="HOGENOM" id="CLU_018631_0_0_1"/>
<reference evidence="1 2" key="1">
    <citation type="submission" date="2015-01" db="EMBL/GenBank/DDBJ databases">
        <title>The Genome Sequence of Ochroconis gallopava CBS43764.</title>
        <authorList>
            <consortium name="The Broad Institute Genomics Platform"/>
            <person name="Cuomo C."/>
            <person name="de Hoog S."/>
            <person name="Gorbushina A."/>
            <person name="Stielow B."/>
            <person name="Teixiera M."/>
            <person name="Abouelleil A."/>
            <person name="Chapman S.B."/>
            <person name="Priest M."/>
            <person name="Young S.K."/>
            <person name="Wortman J."/>
            <person name="Nusbaum C."/>
            <person name="Birren B."/>
        </authorList>
    </citation>
    <scope>NUCLEOTIDE SEQUENCE [LARGE SCALE GENOMIC DNA]</scope>
    <source>
        <strain evidence="1 2">CBS 43764</strain>
    </source>
</reference>